<sequence length="386" mass="44907">MDYKEQTFINHPAKVRNSSIELLKIIAILLIVVSHVVQTLYTPNDMVNTQDYILGISTSTTNIQCLILAMLQSSGAFGNTIFFICSAWFLLDSNKTNKKKMLQMLLDIWVVSIIILITVYFLRGGDIGLVMIIKQLFPITFQNNWYVTCYLLFYPIHPFLNLIISKINQKTLFRTSFILSFLYIGVNFVQDGHFFTSRLILWVTLYLVIAYMKYYLVDISNDFKINIRLFIIGFVGNYGIIALTNFLGLHIGVFNDKLLRWGSNCSPFIILMVIGMLNIARNIHFENSIVNYISKLSLLIYIIHENILLRTYYRPLMWQWIYTNMGYSHVLLWTIILTVIVFSFGLVASIIYKNTIQKCVTKFINATYPSLCKKYAKFETFLLKFH</sequence>
<protein>
    <submittedName>
        <fullName evidence="3">Surface polysaccharide O-acyltransferase, integral membrane enzyme</fullName>
    </submittedName>
</protein>
<dbReference type="OrthoDB" id="9816377at2"/>
<keyword evidence="1" id="KW-1133">Transmembrane helix</keyword>
<dbReference type="AlphaFoldDB" id="A0A1G9IMU6"/>
<feature type="transmembrane region" description="Helical" evidence="1">
    <location>
        <begin position="145"/>
        <end position="164"/>
    </location>
</feature>
<evidence type="ECO:0000259" key="2">
    <source>
        <dbReference type="Pfam" id="PF01757"/>
    </source>
</evidence>
<feature type="domain" description="Acyltransferase 3" evidence="2">
    <location>
        <begin position="18"/>
        <end position="345"/>
    </location>
</feature>
<reference evidence="3 4" key="1">
    <citation type="submission" date="2016-10" db="EMBL/GenBank/DDBJ databases">
        <authorList>
            <person name="de Groot N.N."/>
        </authorList>
    </citation>
    <scope>NUCLEOTIDE SEQUENCE [LARGE SCALE GENOMIC DNA]</scope>
    <source>
        <strain evidence="3 4">Sb09</strain>
    </source>
</reference>
<keyword evidence="3" id="KW-0012">Acyltransferase</keyword>
<feature type="transmembrane region" description="Helical" evidence="1">
    <location>
        <begin position="21"/>
        <end position="41"/>
    </location>
</feature>
<organism evidence="3 4">
    <name type="scientific">Streptococcus equinus</name>
    <name type="common">Streptococcus bovis</name>
    <dbReference type="NCBI Taxonomy" id="1335"/>
    <lineage>
        <taxon>Bacteria</taxon>
        <taxon>Bacillati</taxon>
        <taxon>Bacillota</taxon>
        <taxon>Bacilli</taxon>
        <taxon>Lactobacillales</taxon>
        <taxon>Streptococcaceae</taxon>
        <taxon>Streptococcus</taxon>
    </lineage>
</organism>
<feature type="transmembrane region" description="Helical" evidence="1">
    <location>
        <begin position="102"/>
        <end position="122"/>
    </location>
</feature>
<feature type="transmembrane region" description="Helical" evidence="1">
    <location>
        <begin position="330"/>
        <end position="352"/>
    </location>
</feature>
<feature type="transmembrane region" description="Helical" evidence="1">
    <location>
        <begin position="261"/>
        <end position="280"/>
    </location>
</feature>
<keyword evidence="3" id="KW-0808">Transferase</keyword>
<feature type="transmembrane region" description="Helical" evidence="1">
    <location>
        <begin position="61"/>
        <end position="90"/>
    </location>
</feature>
<name>A0A1G9IMU6_STREI</name>
<keyword evidence="1" id="KW-0472">Membrane</keyword>
<dbReference type="GO" id="GO:0016747">
    <property type="term" value="F:acyltransferase activity, transferring groups other than amino-acyl groups"/>
    <property type="evidence" value="ECO:0007669"/>
    <property type="project" value="InterPro"/>
</dbReference>
<evidence type="ECO:0000313" key="3">
    <source>
        <dbReference type="EMBL" id="SDL26467.1"/>
    </source>
</evidence>
<gene>
    <name evidence="3" type="ORF">SAMN05216400_0255</name>
</gene>
<accession>A0A1G9IMU6</accession>
<evidence type="ECO:0000313" key="4">
    <source>
        <dbReference type="Proteomes" id="UP000183162"/>
    </source>
</evidence>
<dbReference type="Proteomes" id="UP000183162">
    <property type="component" value="Unassembled WGS sequence"/>
</dbReference>
<feature type="transmembrane region" description="Helical" evidence="1">
    <location>
        <begin position="229"/>
        <end position="249"/>
    </location>
</feature>
<evidence type="ECO:0000256" key="1">
    <source>
        <dbReference type="SAM" id="Phobius"/>
    </source>
</evidence>
<feature type="transmembrane region" description="Helical" evidence="1">
    <location>
        <begin position="195"/>
        <end position="217"/>
    </location>
</feature>
<proteinExistence type="predicted"/>
<keyword evidence="1" id="KW-0812">Transmembrane</keyword>
<dbReference type="EMBL" id="FNGX01000001">
    <property type="protein sequence ID" value="SDL26467.1"/>
    <property type="molecule type" value="Genomic_DNA"/>
</dbReference>
<dbReference type="RefSeq" id="WP_074566040.1">
    <property type="nucleotide sequence ID" value="NZ_FNGX01000001.1"/>
</dbReference>
<feature type="transmembrane region" description="Helical" evidence="1">
    <location>
        <begin position="292"/>
        <end position="310"/>
    </location>
</feature>
<feature type="transmembrane region" description="Helical" evidence="1">
    <location>
        <begin position="171"/>
        <end position="189"/>
    </location>
</feature>
<dbReference type="Pfam" id="PF01757">
    <property type="entry name" value="Acyl_transf_3"/>
    <property type="match status" value="1"/>
</dbReference>
<dbReference type="InterPro" id="IPR002656">
    <property type="entry name" value="Acyl_transf_3_dom"/>
</dbReference>